<dbReference type="SUPFAM" id="SSF53850">
    <property type="entry name" value="Periplasmic binding protein-like II"/>
    <property type="match status" value="1"/>
</dbReference>
<reference evidence="4 5" key="1">
    <citation type="journal article" date="2012" name="Int. J. Syst. Evol. Microbiol.">
        <title>Marinomonas hwangdonensis sp. nov., isolated from seawater.</title>
        <authorList>
            <person name="Jung Y.T."/>
            <person name="Oh T.K."/>
            <person name="Yoon J.H."/>
        </authorList>
    </citation>
    <scope>NUCLEOTIDE SEQUENCE [LARGE SCALE GENOMIC DNA]</scope>
    <source>
        <strain evidence="4 5">HDW-15</strain>
    </source>
</reference>
<dbReference type="Proteomes" id="UP000280507">
    <property type="component" value="Unassembled WGS sequence"/>
</dbReference>
<proteinExistence type="predicted"/>
<sequence length="805" mass="91185">MERKAAIFGGSLLRSILAFLLFVPFFVGQVYANESIRLQLKWQHAFQFAGYYAAKELGYYDEAGLNVEIVPANTQTDVYDEVASGRAQYGVGNSGILIRRDQGLPLVVLNVVFQHSPAVFIAKNNIITLHDWHTKNIMLEKSSDELLLYLERSSLSTADMTFIPHSFEPTDILSENVDIMSAYVTNEPFFLAQQNIPFKIFSPRSMGIDFFGDNLFTSEAEIKNHPERVAAFQDASMRGWQYALDNQETVISWILSRYKNTYSRDFLLYEASETYNLVEPKLVELGYINESRWYGIAKSYQALGKLSAEFSIKNALYTPTAPQDWRKVILVVGISSSIILALGVLVVFVVRTNNKLDHALKDSQKARTEAHKQANLDPLTELPNRRFFQSRLQELCRFASQEGSCFALFYLDLDHFKEINDIHGHQEGDRVLKEVSGRLLRILPLECELARIGGDEFTILLPNSPTVPNLEKIAEKILASLHAPFKVGAGMDLAYLSASIGITLGSRDATDPSSLLQFADEAMYSAKKQGRSRWCLFSKSLHQEMLDRQKLLKDLRLAVKNQELFVVYQPILDLQTQTVCKFEALVRWQHKERGLIAPDTFIPLAEESGLIIQIGDFVFKESIKQLSVWRETRHPDLIMSINTSPFQYDEAGKHLNHWYSYLEEMQVPGQAVLLEITENMLIRNTQNVSRQLLSFRDHGINVALDDFGTGYSSLAYLNELDIDIIKIDKSFIRDLDKGAASQALCEAIISMAHKLNLKVVAEGIETQEQASVLSAYRCDFGQGYLFAKPLSAYDATLFLRNSFPQ</sequence>
<dbReference type="SUPFAM" id="SSF141868">
    <property type="entry name" value="EAL domain-like"/>
    <property type="match status" value="1"/>
</dbReference>
<dbReference type="SMART" id="SM00267">
    <property type="entry name" value="GGDEF"/>
    <property type="match status" value="1"/>
</dbReference>
<keyword evidence="1" id="KW-0472">Membrane</keyword>
<dbReference type="InterPro" id="IPR029787">
    <property type="entry name" value="Nucleotide_cyclase"/>
</dbReference>
<evidence type="ECO:0000313" key="4">
    <source>
        <dbReference type="EMBL" id="RNF52880.1"/>
    </source>
</evidence>
<dbReference type="InterPro" id="IPR015168">
    <property type="entry name" value="SsuA/THI5"/>
</dbReference>
<dbReference type="Gene3D" id="3.40.190.10">
    <property type="entry name" value="Periplasmic binding protein-like II"/>
    <property type="match status" value="2"/>
</dbReference>
<feature type="domain" description="GGDEF" evidence="3">
    <location>
        <begin position="404"/>
        <end position="539"/>
    </location>
</feature>
<dbReference type="CDD" id="cd01949">
    <property type="entry name" value="GGDEF"/>
    <property type="match status" value="1"/>
</dbReference>
<dbReference type="Pfam" id="PF00563">
    <property type="entry name" value="EAL"/>
    <property type="match status" value="1"/>
</dbReference>
<evidence type="ECO:0000259" key="2">
    <source>
        <dbReference type="PROSITE" id="PS50883"/>
    </source>
</evidence>
<keyword evidence="5" id="KW-1185">Reference proteome</keyword>
<dbReference type="Gene3D" id="3.30.70.270">
    <property type="match status" value="1"/>
</dbReference>
<dbReference type="InterPro" id="IPR035919">
    <property type="entry name" value="EAL_sf"/>
</dbReference>
<dbReference type="PANTHER" id="PTHR44757:SF2">
    <property type="entry name" value="BIOFILM ARCHITECTURE MAINTENANCE PROTEIN MBAA"/>
    <property type="match status" value="1"/>
</dbReference>
<dbReference type="EMBL" id="RIZG01000001">
    <property type="protein sequence ID" value="RNF52880.1"/>
    <property type="molecule type" value="Genomic_DNA"/>
</dbReference>
<dbReference type="Pfam" id="PF09084">
    <property type="entry name" value="NMT1"/>
    <property type="match status" value="1"/>
</dbReference>
<dbReference type="PROSITE" id="PS50887">
    <property type="entry name" value="GGDEF"/>
    <property type="match status" value="1"/>
</dbReference>
<evidence type="ECO:0000313" key="5">
    <source>
        <dbReference type="Proteomes" id="UP000280507"/>
    </source>
</evidence>
<dbReference type="Pfam" id="PF00990">
    <property type="entry name" value="GGDEF"/>
    <property type="match status" value="1"/>
</dbReference>
<dbReference type="Gene3D" id="3.20.20.450">
    <property type="entry name" value="EAL domain"/>
    <property type="match status" value="1"/>
</dbReference>
<dbReference type="InterPro" id="IPR000160">
    <property type="entry name" value="GGDEF_dom"/>
</dbReference>
<organism evidence="4 5">
    <name type="scientific">Marinomonas hwangdonensis</name>
    <dbReference type="NCBI Taxonomy" id="1053647"/>
    <lineage>
        <taxon>Bacteria</taxon>
        <taxon>Pseudomonadati</taxon>
        <taxon>Pseudomonadota</taxon>
        <taxon>Gammaproteobacteria</taxon>
        <taxon>Oceanospirillales</taxon>
        <taxon>Oceanospirillaceae</taxon>
        <taxon>Marinomonas</taxon>
    </lineage>
</organism>
<dbReference type="PROSITE" id="PS50883">
    <property type="entry name" value="EAL"/>
    <property type="match status" value="1"/>
</dbReference>
<dbReference type="NCBIfam" id="TIGR00254">
    <property type="entry name" value="GGDEF"/>
    <property type="match status" value="1"/>
</dbReference>
<gene>
    <name evidence="4" type="ORF">EBI00_01890</name>
</gene>
<dbReference type="SMART" id="SM00052">
    <property type="entry name" value="EAL"/>
    <property type="match status" value="1"/>
</dbReference>
<dbReference type="SUPFAM" id="SSF55073">
    <property type="entry name" value="Nucleotide cyclase"/>
    <property type="match status" value="1"/>
</dbReference>
<name>A0A3M8QDM0_9GAMM</name>
<protein>
    <submittedName>
        <fullName evidence="4">EAL domain-containing protein</fullName>
    </submittedName>
</protein>
<evidence type="ECO:0000259" key="3">
    <source>
        <dbReference type="PROSITE" id="PS50887"/>
    </source>
</evidence>
<dbReference type="InterPro" id="IPR043128">
    <property type="entry name" value="Rev_trsase/Diguanyl_cyclase"/>
</dbReference>
<keyword evidence="1" id="KW-1133">Transmembrane helix</keyword>
<dbReference type="PANTHER" id="PTHR44757">
    <property type="entry name" value="DIGUANYLATE CYCLASE DGCP"/>
    <property type="match status" value="1"/>
</dbReference>
<dbReference type="InterPro" id="IPR052155">
    <property type="entry name" value="Biofilm_reg_signaling"/>
</dbReference>
<dbReference type="AlphaFoldDB" id="A0A3M8QDM0"/>
<dbReference type="InterPro" id="IPR001633">
    <property type="entry name" value="EAL_dom"/>
</dbReference>
<accession>A0A3M8QDM0</accession>
<feature type="transmembrane region" description="Helical" evidence="1">
    <location>
        <begin position="328"/>
        <end position="350"/>
    </location>
</feature>
<dbReference type="CDD" id="cd01948">
    <property type="entry name" value="EAL"/>
    <property type="match status" value="1"/>
</dbReference>
<keyword evidence="1" id="KW-0812">Transmembrane</keyword>
<evidence type="ECO:0000256" key="1">
    <source>
        <dbReference type="SAM" id="Phobius"/>
    </source>
</evidence>
<comment type="caution">
    <text evidence="4">The sequence shown here is derived from an EMBL/GenBank/DDBJ whole genome shotgun (WGS) entry which is preliminary data.</text>
</comment>
<feature type="domain" description="EAL" evidence="2">
    <location>
        <begin position="548"/>
        <end position="803"/>
    </location>
</feature>